<dbReference type="EMBL" id="LGST01000038">
    <property type="protein sequence ID" value="KND97911.1"/>
    <property type="molecule type" value="Genomic_DNA"/>
</dbReference>
<comment type="caution">
    <text evidence="1">The sequence shown here is derived from an EMBL/GenBank/DDBJ whole genome shotgun (WGS) entry which is preliminary data.</text>
</comment>
<protein>
    <submittedName>
        <fullName evidence="1">Uncharacterized protein</fullName>
    </submittedName>
</protein>
<name>A0A0L0NUQ8_CANAR</name>
<accession>A0A0L0NUQ8</accession>
<proteinExistence type="predicted"/>
<gene>
    <name evidence="1" type="ORF">QG37_05326</name>
</gene>
<organism evidence="1 2">
    <name type="scientific">Candidozyma auris</name>
    <name type="common">Yeast</name>
    <name type="synonym">Candida auris</name>
    <dbReference type="NCBI Taxonomy" id="498019"/>
    <lineage>
        <taxon>Eukaryota</taxon>
        <taxon>Fungi</taxon>
        <taxon>Dikarya</taxon>
        <taxon>Ascomycota</taxon>
        <taxon>Saccharomycotina</taxon>
        <taxon>Pichiomycetes</taxon>
        <taxon>Metschnikowiaceae</taxon>
        <taxon>Candidozyma</taxon>
    </lineage>
</organism>
<evidence type="ECO:0000313" key="1">
    <source>
        <dbReference type="EMBL" id="KND97911.1"/>
    </source>
</evidence>
<dbReference type="Proteomes" id="UP000037122">
    <property type="component" value="Unassembled WGS sequence"/>
</dbReference>
<dbReference type="AlphaFoldDB" id="A0A0L0NUQ8"/>
<sequence length="45" mass="5010">MGCGLEMGDPGLSLNPRVDLIEWALKLEKNDMVDKLCDLDSLCEE</sequence>
<dbReference type="VEuPathDB" id="FungiDB:QG37_05326"/>
<evidence type="ECO:0000313" key="2">
    <source>
        <dbReference type="Proteomes" id="UP000037122"/>
    </source>
</evidence>
<reference evidence="2" key="1">
    <citation type="journal article" date="2015" name="BMC Genomics">
        <title>Draft genome of a commonly misdiagnosed multidrug resistant pathogen Candida auris.</title>
        <authorList>
            <person name="Chatterjee S."/>
            <person name="Alampalli S.V."/>
            <person name="Nageshan R.K."/>
            <person name="Chettiar S.T."/>
            <person name="Joshi S."/>
            <person name="Tatu U.S."/>
        </authorList>
    </citation>
    <scope>NUCLEOTIDE SEQUENCE [LARGE SCALE GENOMIC DNA]</scope>
    <source>
        <strain evidence="2">6684</strain>
    </source>
</reference>